<evidence type="ECO:0008006" key="4">
    <source>
        <dbReference type="Google" id="ProtNLM"/>
    </source>
</evidence>
<sequence>MVGWLNFALLSVVFGQLLLDKLPRTKWYMLYVDEPVGCSECADYGTLSKARSCVDQAPCNATASLMVQVPRHDTCTPDQWWIKPTGIDFSMPVTDRQYHLSSVELLVNTYKAQAGSSYEACQPGLQMFAKEKGLVTDNITGEIEGSVCGSRLYFARPLNTGVVVNKTDALIQFTLDKKSNLSLANGYWIKSTSYNNCIGLDWHTLQLTATYTNTIGKTNWGDNNES</sequence>
<protein>
    <recommendedName>
        <fullName evidence="4">Transmembrane protein</fullName>
    </recommendedName>
</protein>
<evidence type="ECO:0000313" key="2">
    <source>
        <dbReference type="EMBL" id="EZG83565.1"/>
    </source>
</evidence>
<dbReference type="AlphaFoldDB" id="A0A023BCC2"/>
<feature type="signal peptide" evidence="1">
    <location>
        <begin position="1"/>
        <end position="15"/>
    </location>
</feature>
<proteinExistence type="predicted"/>
<name>A0A023BCC2_GRENI</name>
<keyword evidence="3" id="KW-1185">Reference proteome</keyword>
<accession>A0A023BCC2</accession>
<dbReference type="VEuPathDB" id="CryptoDB:GNI_014550"/>
<evidence type="ECO:0000256" key="1">
    <source>
        <dbReference type="SAM" id="SignalP"/>
    </source>
</evidence>
<organism evidence="2 3">
    <name type="scientific">Gregarina niphandrodes</name>
    <name type="common">Septate eugregarine</name>
    <dbReference type="NCBI Taxonomy" id="110365"/>
    <lineage>
        <taxon>Eukaryota</taxon>
        <taxon>Sar</taxon>
        <taxon>Alveolata</taxon>
        <taxon>Apicomplexa</taxon>
        <taxon>Conoidasida</taxon>
        <taxon>Gregarinasina</taxon>
        <taxon>Eugregarinorida</taxon>
        <taxon>Gregarinidae</taxon>
        <taxon>Gregarina</taxon>
    </lineage>
</organism>
<comment type="caution">
    <text evidence="2">The sequence shown here is derived from an EMBL/GenBank/DDBJ whole genome shotgun (WGS) entry which is preliminary data.</text>
</comment>
<feature type="chain" id="PRO_5012994728" description="Transmembrane protein" evidence="1">
    <location>
        <begin position="16"/>
        <end position="226"/>
    </location>
</feature>
<dbReference type="GeneID" id="22910790"/>
<dbReference type="RefSeq" id="XP_011128926.1">
    <property type="nucleotide sequence ID" value="XM_011130624.1"/>
</dbReference>
<gene>
    <name evidence="2" type="ORF">GNI_014550</name>
</gene>
<dbReference type="EMBL" id="AFNH02000107">
    <property type="protein sequence ID" value="EZG83565.1"/>
    <property type="molecule type" value="Genomic_DNA"/>
</dbReference>
<evidence type="ECO:0000313" key="3">
    <source>
        <dbReference type="Proteomes" id="UP000019763"/>
    </source>
</evidence>
<keyword evidence="1" id="KW-0732">Signal</keyword>
<dbReference type="Proteomes" id="UP000019763">
    <property type="component" value="Unassembled WGS sequence"/>
</dbReference>
<reference evidence="2" key="1">
    <citation type="submission" date="2013-12" db="EMBL/GenBank/DDBJ databases">
        <authorList>
            <person name="Omoto C.K."/>
            <person name="Sibley D."/>
            <person name="Venepally P."/>
            <person name="Hadjithomas M."/>
            <person name="Karamycheva S."/>
            <person name="Brunk B."/>
            <person name="Roos D."/>
            <person name="Caler E."/>
            <person name="Lorenzi H."/>
        </authorList>
    </citation>
    <scope>NUCLEOTIDE SEQUENCE</scope>
</reference>